<keyword evidence="3" id="KW-0813">Transport</keyword>
<dbReference type="PANTHER" id="PTHR42718:SF9">
    <property type="entry name" value="MAJOR FACILITATOR SUPERFAMILY MULTIDRUG TRANSPORTER MFSC"/>
    <property type="match status" value="1"/>
</dbReference>
<accession>U5MY21</accession>
<dbReference type="PROSITE" id="PS50850">
    <property type="entry name" value="MFS"/>
    <property type="match status" value="1"/>
</dbReference>
<reference evidence="10 11" key="1">
    <citation type="journal article" date="2013" name="Genome Announc.">
        <title>Complete Genome Sequence of the Solvent Producer Clostridium saccharobutylicum NCP262 (DSM 13864).</title>
        <authorList>
            <person name="Poehlein A."/>
            <person name="Hartwich K."/>
            <person name="Krabben P."/>
            <person name="Ehrenreich A."/>
            <person name="Liebl W."/>
            <person name="Durre P."/>
            <person name="Gottschalk G."/>
            <person name="Daniel R."/>
        </authorList>
    </citation>
    <scope>NUCLEOTIDE SEQUENCE [LARGE SCALE GENOMIC DNA]</scope>
    <source>
        <strain evidence="10">DSM 13864</strain>
    </source>
</reference>
<feature type="transmembrane region" description="Helical" evidence="8">
    <location>
        <begin position="141"/>
        <end position="163"/>
    </location>
</feature>
<feature type="domain" description="Major facilitator superfamily (MFS) profile" evidence="9">
    <location>
        <begin position="17"/>
        <end position="473"/>
    </location>
</feature>
<dbReference type="KEGG" id="csb:CLSA_c45060"/>
<keyword evidence="11" id="KW-1185">Reference proteome</keyword>
<dbReference type="eggNOG" id="COG2814">
    <property type="taxonomic scope" value="Bacteria"/>
</dbReference>
<dbReference type="Gene3D" id="1.20.1250.20">
    <property type="entry name" value="MFS general substrate transporter like domains"/>
    <property type="match status" value="1"/>
</dbReference>
<keyword evidence="7 8" id="KW-0472">Membrane</keyword>
<dbReference type="InterPro" id="IPR004638">
    <property type="entry name" value="EmrB-like"/>
</dbReference>
<feature type="transmembrane region" description="Helical" evidence="8">
    <location>
        <begin position="398"/>
        <end position="421"/>
    </location>
</feature>
<keyword evidence="4" id="KW-1003">Cell membrane</keyword>
<dbReference type="GO" id="GO:0022857">
    <property type="term" value="F:transmembrane transporter activity"/>
    <property type="evidence" value="ECO:0007669"/>
    <property type="project" value="InterPro"/>
</dbReference>
<feature type="transmembrane region" description="Helical" evidence="8">
    <location>
        <begin position="233"/>
        <end position="251"/>
    </location>
</feature>
<proteinExistence type="inferred from homology"/>
<feature type="transmembrane region" description="Helical" evidence="8">
    <location>
        <begin position="301"/>
        <end position="323"/>
    </location>
</feature>
<organism evidence="10 11">
    <name type="scientific">Clostridium saccharobutylicum DSM 13864</name>
    <dbReference type="NCBI Taxonomy" id="1345695"/>
    <lineage>
        <taxon>Bacteria</taxon>
        <taxon>Bacillati</taxon>
        <taxon>Bacillota</taxon>
        <taxon>Clostridia</taxon>
        <taxon>Eubacteriales</taxon>
        <taxon>Clostridiaceae</taxon>
        <taxon>Clostridium</taxon>
    </lineage>
</organism>
<dbReference type="OrthoDB" id="102502at2"/>
<dbReference type="FunFam" id="1.20.1720.10:FF:000021">
    <property type="entry name" value="Drug resistance transporter, EmrB/QacA subfamily"/>
    <property type="match status" value="1"/>
</dbReference>
<dbReference type="Proteomes" id="UP000017118">
    <property type="component" value="Chromosome"/>
</dbReference>
<evidence type="ECO:0000256" key="8">
    <source>
        <dbReference type="SAM" id="Phobius"/>
    </source>
</evidence>
<dbReference type="CDD" id="cd17321">
    <property type="entry name" value="MFS_MMR_MDR_like"/>
    <property type="match status" value="1"/>
</dbReference>
<evidence type="ECO:0000313" key="11">
    <source>
        <dbReference type="Proteomes" id="UP000017118"/>
    </source>
</evidence>
<evidence type="ECO:0000256" key="2">
    <source>
        <dbReference type="ARBA" id="ARBA00008537"/>
    </source>
</evidence>
<feature type="transmembrane region" description="Helical" evidence="8">
    <location>
        <begin position="335"/>
        <end position="354"/>
    </location>
</feature>
<feature type="transmembrane region" description="Helical" evidence="8">
    <location>
        <begin position="272"/>
        <end position="295"/>
    </location>
</feature>
<dbReference type="InterPro" id="IPR036259">
    <property type="entry name" value="MFS_trans_sf"/>
</dbReference>
<dbReference type="InterPro" id="IPR020846">
    <property type="entry name" value="MFS_dom"/>
</dbReference>
<evidence type="ECO:0000256" key="6">
    <source>
        <dbReference type="ARBA" id="ARBA00022989"/>
    </source>
</evidence>
<evidence type="ECO:0000256" key="7">
    <source>
        <dbReference type="ARBA" id="ARBA00023136"/>
    </source>
</evidence>
<dbReference type="GeneID" id="55476761"/>
<feature type="transmembrane region" description="Helical" evidence="8">
    <location>
        <begin position="55"/>
        <end position="75"/>
    </location>
</feature>
<dbReference type="PATRIC" id="fig|1345695.10.peg.4583"/>
<dbReference type="PRINTS" id="PR01036">
    <property type="entry name" value="TCRTETB"/>
</dbReference>
<protein>
    <submittedName>
        <fullName evidence="10">Transporter YebQ</fullName>
    </submittedName>
</protein>
<dbReference type="Pfam" id="PF07690">
    <property type="entry name" value="MFS_1"/>
    <property type="match status" value="1"/>
</dbReference>
<dbReference type="SUPFAM" id="SSF103473">
    <property type="entry name" value="MFS general substrate transporter"/>
    <property type="match status" value="1"/>
</dbReference>
<evidence type="ECO:0000256" key="4">
    <source>
        <dbReference type="ARBA" id="ARBA00022475"/>
    </source>
</evidence>
<feature type="transmembrane region" description="Helical" evidence="8">
    <location>
        <begin position="360"/>
        <end position="377"/>
    </location>
</feature>
<dbReference type="Gene3D" id="1.20.1720.10">
    <property type="entry name" value="Multidrug resistance protein D"/>
    <property type="match status" value="1"/>
</dbReference>
<keyword evidence="6 8" id="KW-1133">Transmembrane helix</keyword>
<dbReference type="AlphaFoldDB" id="U5MY21"/>
<feature type="transmembrane region" description="Helical" evidence="8">
    <location>
        <begin position="15"/>
        <end position="35"/>
    </location>
</feature>
<gene>
    <name evidence="10" type="primary">yebQ5</name>
    <name evidence="10" type="ORF">CLSA_c45060</name>
</gene>
<comment type="similarity">
    <text evidence="2">Belongs to the major facilitator superfamily. EmrB family.</text>
</comment>
<dbReference type="NCBIfam" id="TIGR00711">
    <property type="entry name" value="efflux_EmrB"/>
    <property type="match status" value="1"/>
</dbReference>
<feature type="transmembrane region" description="Helical" evidence="8">
    <location>
        <begin position="87"/>
        <end position="109"/>
    </location>
</feature>
<evidence type="ECO:0000259" key="9">
    <source>
        <dbReference type="PROSITE" id="PS50850"/>
    </source>
</evidence>
<evidence type="ECO:0000256" key="5">
    <source>
        <dbReference type="ARBA" id="ARBA00022692"/>
    </source>
</evidence>
<dbReference type="EMBL" id="CP006721">
    <property type="protein sequence ID" value="AGX45433.1"/>
    <property type="molecule type" value="Genomic_DNA"/>
</dbReference>
<feature type="transmembrane region" description="Helical" evidence="8">
    <location>
        <begin position="449"/>
        <end position="470"/>
    </location>
</feature>
<feature type="transmembrane region" description="Helical" evidence="8">
    <location>
        <begin position="207"/>
        <end position="227"/>
    </location>
</feature>
<comment type="subcellular location">
    <subcellularLocation>
        <location evidence="1">Cell membrane</location>
        <topology evidence="1">Multi-pass membrane protein</topology>
    </subcellularLocation>
</comment>
<dbReference type="GO" id="GO:0005886">
    <property type="term" value="C:plasma membrane"/>
    <property type="evidence" value="ECO:0007669"/>
    <property type="project" value="UniProtKB-SubCell"/>
</dbReference>
<evidence type="ECO:0000256" key="3">
    <source>
        <dbReference type="ARBA" id="ARBA00022448"/>
    </source>
</evidence>
<dbReference type="RefSeq" id="WP_022750769.1">
    <property type="nucleotide sequence ID" value="NC_022571.1"/>
</dbReference>
<feature type="transmembrane region" description="Helical" evidence="8">
    <location>
        <begin position="115"/>
        <end position="134"/>
    </location>
</feature>
<evidence type="ECO:0000313" key="10">
    <source>
        <dbReference type="EMBL" id="AGX45433.1"/>
    </source>
</evidence>
<evidence type="ECO:0000256" key="1">
    <source>
        <dbReference type="ARBA" id="ARBA00004651"/>
    </source>
</evidence>
<feature type="transmembrane region" description="Helical" evidence="8">
    <location>
        <begin position="169"/>
        <end position="187"/>
    </location>
</feature>
<keyword evidence="5 8" id="KW-0812">Transmembrane</keyword>
<name>U5MY21_CLOSA</name>
<dbReference type="HOGENOM" id="CLU_000960_28_3_9"/>
<dbReference type="PANTHER" id="PTHR42718">
    <property type="entry name" value="MAJOR FACILITATOR SUPERFAMILY MULTIDRUG TRANSPORTER MFSC"/>
    <property type="match status" value="1"/>
</dbReference>
<sequence length="481" mass="51992">MQNVENDDRAHKKRWIILLTIVLLTFMATLDSSIVNVALPVMAEKLSVSMASIEWAVTSYLIVIVGTILIFGRLADIKGKTTIFKTGIVIFTIGSLTCGISNSLVMLVISRGLQAIGAAGTMSTSHGIITHTFPSNERGRALGVNGTFVALGSMVGPPIGGIIVSALSWQYIFLINVPIGVLAFVLAMKTLPKSDSNVNEKLDAKGAVLFGLAMILLFGALTFGKEIGFNNNAIIMSFIIAFVLFILFIIVEKKIDQPLIKLEIFNNSLFSLSVFCAFISFVAISCSNIILPFYLQYVMKLTPSLTGILMMVSPIILSVVAPMSGYVSDRLGSEVLTFLGLVGTSLGLFLMSILNQYSHLGLLIVFITVISVGNGMFQSPNNSLVMSTVDKNKLGIAGSINALVRNLGMVFGVSLSTTFLYNRMSSKIGYHVTGYIEGRDDIFVYGMQYVYVAAGIICGIGAVLTAYRLYKIRAKRKIKEA</sequence>
<dbReference type="InterPro" id="IPR011701">
    <property type="entry name" value="MFS"/>
</dbReference>